<organism evidence="1">
    <name type="scientific">viral metagenome</name>
    <dbReference type="NCBI Taxonomy" id="1070528"/>
    <lineage>
        <taxon>unclassified sequences</taxon>
        <taxon>metagenomes</taxon>
        <taxon>organismal metagenomes</taxon>
    </lineage>
</organism>
<dbReference type="AlphaFoldDB" id="A0A6M3IFS4"/>
<sequence length="64" mass="7323">MRSLKTQDKVTSALLHIQALRKKILVAEAVIKTATLEMDQPMAILEAWLRNKDESDTKTDRDKN</sequence>
<dbReference type="EMBL" id="MT141210">
    <property type="protein sequence ID" value="QJA56306.1"/>
    <property type="molecule type" value="Genomic_DNA"/>
</dbReference>
<name>A0A6M3IFS4_9ZZZZ</name>
<evidence type="ECO:0000313" key="1">
    <source>
        <dbReference type="EMBL" id="QJA56306.1"/>
    </source>
</evidence>
<evidence type="ECO:0000313" key="2">
    <source>
        <dbReference type="EMBL" id="QJA73989.1"/>
    </source>
</evidence>
<gene>
    <name evidence="2" type="ORF">MM415A02137_0010</name>
    <name evidence="1" type="ORF">MM415B01889_0014</name>
</gene>
<dbReference type="EMBL" id="MT142066">
    <property type="protein sequence ID" value="QJA73989.1"/>
    <property type="molecule type" value="Genomic_DNA"/>
</dbReference>
<reference evidence="1" key="1">
    <citation type="submission" date="2020-03" db="EMBL/GenBank/DDBJ databases">
        <title>The deep terrestrial virosphere.</title>
        <authorList>
            <person name="Holmfeldt K."/>
            <person name="Nilsson E."/>
            <person name="Simone D."/>
            <person name="Lopez-Fernandez M."/>
            <person name="Wu X."/>
            <person name="de Brujin I."/>
            <person name="Lundin D."/>
            <person name="Andersson A."/>
            <person name="Bertilsson S."/>
            <person name="Dopson M."/>
        </authorList>
    </citation>
    <scope>NUCLEOTIDE SEQUENCE</scope>
    <source>
        <strain evidence="2">MM415A02137</strain>
        <strain evidence="1">MM415B01889</strain>
    </source>
</reference>
<proteinExistence type="predicted"/>
<accession>A0A6M3IFS4</accession>
<protein>
    <submittedName>
        <fullName evidence="1">Uncharacterized protein</fullName>
    </submittedName>
</protein>